<dbReference type="EMBL" id="NMUH01003632">
    <property type="protein sequence ID" value="MQM06467.1"/>
    <property type="molecule type" value="Genomic_DNA"/>
</dbReference>
<feature type="region of interest" description="Disordered" evidence="1">
    <location>
        <begin position="1"/>
        <end position="60"/>
    </location>
</feature>
<feature type="compositionally biased region" description="Acidic residues" evidence="1">
    <location>
        <begin position="49"/>
        <end position="60"/>
    </location>
</feature>
<sequence length="60" mass="6685">MADFSTLPSLLNMGRTPKSKEDDPRAWIREEHLPQATASTQKPTRSSDEEPEESDGVGQE</sequence>
<organism evidence="2 3">
    <name type="scientific">Colocasia esculenta</name>
    <name type="common">Wild taro</name>
    <name type="synonym">Arum esculentum</name>
    <dbReference type="NCBI Taxonomy" id="4460"/>
    <lineage>
        <taxon>Eukaryota</taxon>
        <taxon>Viridiplantae</taxon>
        <taxon>Streptophyta</taxon>
        <taxon>Embryophyta</taxon>
        <taxon>Tracheophyta</taxon>
        <taxon>Spermatophyta</taxon>
        <taxon>Magnoliopsida</taxon>
        <taxon>Liliopsida</taxon>
        <taxon>Araceae</taxon>
        <taxon>Aroideae</taxon>
        <taxon>Colocasieae</taxon>
        <taxon>Colocasia</taxon>
    </lineage>
</organism>
<dbReference type="Proteomes" id="UP000652761">
    <property type="component" value="Unassembled WGS sequence"/>
</dbReference>
<proteinExistence type="predicted"/>
<comment type="caution">
    <text evidence="2">The sequence shown here is derived from an EMBL/GenBank/DDBJ whole genome shotgun (WGS) entry which is preliminary data.</text>
</comment>
<dbReference type="AlphaFoldDB" id="A0A843WG94"/>
<accession>A0A843WG94</accession>
<reference evidence="2" key="1">
    <citation type="submission" date="2017-07" db="EMBL/GenBank/DDBJ databases">
        <title>Taro Niue Genome Assembly and Annotation.</title>
        <authorList>
            <person name="Atibalentja N."/>
            <person name="Keating K."/>
            <person name="Fields C.J."/>
        </authorList>
    </citation>
    <scope>NUCLEOTIDE SEQUENCE</scope>
    <source>
        <strain evidence="2">Niue_2</strain>
        <tissue evidence="2">Leaf</tissue>
    </source>
</reference>
<name>A0A843WG94_COLES</name>
<evidence type="ECO:0000313" key="3">
    <source>
        <dbReference type="Proteomes" id="UP000652761"/>
    </source>
</evidence>
<keyword evidence="3" id="KW-1185">Reference proteome</keyword>
<evidence type="ECO:0000256" key="1">
    <source>
        <dbReference type="SAM" id="MobiDB-lite"/>
    </source>
</evidence>
<protein>
    <submittedName>
        <fullName evidence="2">Uncharacterized protein</fullName>
    </submittedName>
</protein>
<gene>
    <name evidence="2" type="ORF">Taro_039289</name>
</gene>
<evidence type="ECO:0000313" key="2">
    <source>
        <dbReference type="EMBL" id="MQM06467.1"/>
    </source>
</evidence>
<feature type="compositionally biased region" description="Basic and acidic residues" evidence="1">
    <location>
        <begin position="18"/>
        <end position="33"/>
    </location>
</feature>